<dbReference type="PROSITE" id="PS50977">
    <property type="entry name" value="HTH_TETR_2"/>
    <property type="match status" value="1"/>
</dbReference>
<evidence type="ECO:0000313" key="7">
    <source>
        <dbReference type="EMBL" id="QDQ12388.1"/>
    </source>
</evidence>
<dbReference type="EMBL" id="CP040916">
    <property type="protein sequence ID" value="QDQ12388.1"/>
    <property type="molecule type" value="Genomic_DNA"/>
</dbReference>
<protein>
    <submittedName>
        <fullName evidence="7">TetR family transcriptional regulator</fullName>
    </submittedName>
</protein>
<dbReference type="InterPro" id="IPR009057">
    <property type="entry name" value="Homeodomain-like_sf"/>
</dbReference>
<accession>A0A516R9P6</accession>
<dbReference type="InterPro" id="IPR050109">
    <property type="entry name" value="HTH-type_TetR-like_transc_reg"/>
</dbReference>
<evidence type="ECO:0000256" key="4">
    <source>
        <dbReference type="PROSITE-ProRule" id="PRU00335"/>
    </source>
</evidence>
<evidence type="ECO:0000256" key="2">
    <source>
        <dbReference type="ARBA" id="ARBA00023125"/>
    </source>
</evidence>
<keyword evidence="3" id="KW-0804">Transcription</keyword>
<dbReference type="GO" id="GO:0000976">
    <property type="term" value="F:transcription cis-regulatory region binding"/>
    <property type="evidence" value="ECO:0007669"/>
    <property type="project" value="TreeGrafter"/>
</dbReference>
<reference evidence="7 8" key="1">
    <citation type="journal article" date="2019" name="J. Ind. Microbiol. Biotechnol.">
        <title>The complete genomic sequence of Streptomyces spectabilis NRRL-2792 and identification of secondary metabolite biosynthetic gene clusters.</title>
        <authorList>
            <person name="Sinha A."/>
            <person name="Phillips-Salemka S."/>
            <person name="Niraula T.A."/>
            <person name="Short K.A."/>
            <person name="Niraula N.P."/>
        </authorList>
    </citation>
    <scope>NUCLEOTIDE SEQUENCE [LARGE SCALE GENOMIC DNA]</scope>
    <source>
        <strain evidence="7 8">NRRL 2792</strain>
    </source>
</reference>
<dbReference type="AlphaFoldDB" id="A0A516R9P6"/>
<dbReference type="PANTHER" id="PTHR30055:SF234">
    <property type="entry name" value="HTH-TYPE TRANSCRIPTIONAL REGULATOR BETI"/>
    <property type="match status" value="1"/>
</dbReference>
<dbReference type="Proteomes" id="UP000316806">
    <property type="component" value="Chromosome"/>
</dbReference>
<feature type="region of interest" description="Disordered" evidence="5">
    <location>
        <begin position="1"/>
        <end position="25"/>
    </location>
</feature>
<evidence type="ECO:0000259" key="6">
    <source>
        <dbReference type="PROSITE" id="PS50977"/>
    </source>
</evidence>
<proteinExistence type="predicted"/>
<sequence length="225" mass="24631">MAQRDALAAAEAPQTRRPGLRERKKRQTAERIWRAAVDLFVERGFDKVSVAEIAEAADVSKMTVFNYFGTKEDLVLGPMEEHVADSADAVRGRAPGESAVDALRRQLLGAIAERSPAVGLSDDQRSLRTMRLILETPVLLKRAHDFHLRGQTLLADVLAEEIDEPVLAQVAAAQLIGVRNAVCSDAMRRRMAGEPLEAIAVDAERHARAAFDLLEKGLSEFAVKA</sequence>
<dbReference type="Gene3D" id="1.10.357.10">
    <property type="entry name" value="Tetracycline Repressor, domain 2"/>
    <property type="match status" value="1"/>
</dbReference>
<dbReference type="PANTHER" id="PTHR30055">
    <property type="entry name" value="HTH-TYPE TRANSCRIPTIONAL REGULATOR RUTR"/>
    <property type="match status" value="1"/>
</dbReference>
<keyword evidence="2 4" id="KW-0238">DNA-binding</keyword>
<dbReference type="Gene3D" id="1.10.10.60">
    <property type="entry name" value="Homeodomain-like"/>
    <property type="match status" value="1"/>
</dbReference>
<dbReference type="InterPro" id="IPR001647">
    <property type="entry name" value="HTH_TetR"/>
</dbReference>
<dbReference type="RefSeq" id="WP_144004242.1">
    <property type="nucleotide sequence ID" value="NZ_CP040916.1"/>
</dbReference>
<dbReference type="Pfam" id="PF00440">
    <property type="entry name" value="TetR_N"/>
    <property type="match status" value="1"/>
</dbReference>
<evidence type="ECO:0000256" key="1">
    <source>
        <dbReference type="ARBA" id="ARBA00023015"/>
    </source>
</evidence>
<evidence type="ECO:0000256" key="5">
    <source>
        <dbReference type="SAM" id="MobiDB-lite"/>
    </source>
</evidence>
<feature type="domain" description="HTH tetR-type" evidence="6">
    <location>
        <begin position="26"/>
        <end position="86"/>
    </location>
</feature>
<organism evidence="7 8">
    <name type="scientific">Streptomyces spectabilis</name>
    <dbReference type="NCBI Taxonomy" id="68270"/>
    <lineage>
        <taxon>Bacteria</taxon>
        <taxon>Bacillati</taxon>
        <taxon>Actinomycetota</taxon>
        <taxon>Actinomycetes</taxon>
        <taxon>Kitasatosporales</taxon>
        <taxon>Streptomycetaceae</taxon>
        <taxon>Streptomyces</taxon>
    </lineage>
</organism>
<keyword evidence="1" id="KW-0805">Transcription regulation</keyword>
<evidence type="ECO:0000256" key="3">
    <source>
        <dbReference type="ARBA" id="ARBA00023163"/>
    </source>
</evidence>
<dbReference type="GO" id="GO:0003700">
    <property type="term" value="F:DNA-binding transcription factor activity"/>
    <property type="evidence" value="ECO:0007669"/>
    <property type="project" value="TreeGrafter"/>
</dbReference>
<evidence type="ECO:0000313" key="8">
    <source>
        <dbReference type="Proteomes" id="UP000316806"/>
    </source>
</evidence>
<dbReference type="SUPFAM" id="SSF46689">
    <property type="entry name" value="Homeodomain-like"/>
    <property type="match status" value="1"/>
</dbReference>
<gene>
    <name evidence="7" type="ORF">FH965_18965</name>
</gene>
<feature type="DNA-binding region" description="H-T-H motif" evidence="4">
    <location>
        <begin position="49"/>
        <end position="68"/>
    </location>
</feature>
<dbReference type="PRINTS" id="PR00455">
    <property type="entry name" value="HTHTETR"/>
</dbReference>
<name>A0A516R9P6_STRST</name>